<dbReference type="PROSITE" id="PS51470">
    <property type="entry name" value="FG_GAP"/>
    <property type="match status" value="2"/>
</dbReference>
<dbReference type="GO" id="GO:0016787">
    <property type="term" value="F:hydrolase activity"/>
    <property type="evidence" value="ECO:0007669"/>
    <property type="project" value="UniProtKB-KW"/>
</dbReference>
<gene>
    <name evidence="6" type="ORF">KDA82_02590</name>
</gene>
<keyword evidence="2" id="KW-0677">Repeat</keyword>
<evidence type="ECO:0000256" key="2">
    <source>
        <dbReference type="ARBA" id="ARBA00022737"/>
    </source>
</evidence>
<dbReference type="InterPro" id="IPR013519">
    <property type="entry name" value="Int_alpha_beta-p"/>
</dbReference>
<dbReference type="SUPFAM" id="SSF69318">
    <property type="entry name" value="Integrin alpha N-terminal domain"/>
    <property type="match status" value="1"/>
</dbReference>
<protein>
    <submittedName>
        <fullName evidence="6">FG-GAP repeat protein</fullName>
    </submittedName>
</protein>
<dbReference type="EMBL" id="JAGSMN010000050">
    <property type="protein sequence ID" value="MBR7671943.1"/>
    <property type="molecule type" value="Genomic_DNA"/>
</dbReference>
<dbReference type="AlphaFoldDB" id="A0A8T4IN47"/>
<evidence type="ECO:0000256" key="4">
    <source>
        <dbReference type="ARBA" id="ARBA00023180"/>
    </source>
</evidence>
<dbReference type="SMART" id="SM00191">
    <property type="entry name" value="Int_alpha"/>
    <property type="match status" value="4"/>
</dbReference>
<proteinExistence type="predicted"/>
<dbReference type="InterPro" id="IPR028994">
    <property type="entry name" value="Integrin_alpha_N"/>
</dbReference>
<dbReference type="Proteomes" id="UP000675554">
    <property type="component" value="Unassembled WGS sequence"/>
</dbReference>
<evidence type="ECO:0000256" key="1">
    <source>
        <dbReference type="ARBA" id="ARBA00022729"/>
    </source>
</evidence>
<dbReference type="PANTHER" id="PTHR23221">
    <property type="entry name" value="GLYCOSYLPHOSPHATIDYLINOSITOL PHOSPHOLIPASE D"/>
    <property type="match status" value="1"/>
</dbReference>
<name>A0A8T4IN47_9ACTN</name>
<evidence type="ECO:0000256" key="3">
    <source>
        <dbReference type="ARBA" id="ARBA00022801"/>
    </source>
</evidence>
<keyword evidence="7" id="KW-1185">Reference proteome</keyword>
<evidence type="ECO:0000313" key="7">
    <source>
        <dbReference type="Proteomes" id="UP000675554"/>
    </source>
</evidence>
<feature type="signal peptide" evidence="5">
    <location>
        <begin position="1"/>
        <end position="27"/>
    </location>
</feature>
<keyword evidence="3" id="KW-0378">Hydrolase</keyword>
<dbReference type="Pfam" id="PF01839">
    <property type="entry name" value="FG-GAP"/>
    <property type="match status" value="3"/>
</dbReference>
<reference evidence="6" key="1">
    <citation type="submission" date="2021-04" db="EMBL/GenBank/DDBJ databases">
        <title>Sequencing of actinobacteria type strains.</title>
        <authorList>
            <person name="Nguyen G.-S."/>
            <person name="Wentzel A."/>
        </authorList>
    </citation>
    <scope>NUCLEOTIDE SEQUENCE</scope>
    <source>
        <strain evidence="6">DSM 42095</strain>
    </source>
</reference>
<keyword evidence="4" id="KW-0325">Glycoprotein</keyword>
<dbReference type="InterPro" id="IPR013517">
    <property type="entry name" value="FG-GAP"/>
</dbReference>
<dbReference type="Pfam" id="PF13517">
    <property type="entry name" value="FG-GAP_3"/>
    <property type="match status" value="1"/>
</dbReference>
<feature type="chain" id="PRO_5035801613" evidence="5">
    <location>
        <begin position="28"/>
        <end position="501"/>
    </location>
</feature>
<evidence type="ECO:0000313" key="6">
    <source>
        <dbReference type="EMBL" id="MBR7671943.1"/>
    </source>
</evidence>
<comment type="caution">
    <text evidence="6">The sequence shown here is derived from an EMBL/GenBank/DDBJ whole genome shotgun (WGS) entry which is preliminary data.</text>
</comment>
<sequence>MRHRARRVLAAGLGVLVAGALTCTAQAAPSQQAQQGQQGQHGQQAQQIRQDFNGDGYQDLAIGAPGKYGEETSTGYVAVTYGSASGLRTAGKTVIEQNTPGVPGASELGDQFGYRLVGGDYDGDGFTDLVVVSPGERFDDPDGSDPGGWGSVTLLWGGANGLSGQGAKLLSTGVQDNYRYGHHVYAGDYNGDGGQDLLVSRGGDHGFAVLQGPFTRSGEPADITPVELGNLESSVPSVIVGDLNGDGADDVVVCQSFEESSELSRLFMGGPGGLTFERTLPYAATGAVGDFDKDGYGDLAYRAVTGLYEELPYDPGTVKVSYGTASGPGTRTATFTQNTSGVPGTSEADDQFGGTLSAGDANGDGYADLAVGVPYEAVGTAKAAGATVLLKGSSTGLTGAGAQAFHQDTAGVTGVAEQGDHFGSAIQLMDYGADGKADLAASAPGENDSSGAVWSLPGASGSLTATGSFSFGPAALDAWWGTNVLGASFGGSAYAPLWGPD</sequence>
<evidence type="ECO:0000256" key="5">
    <source>
        <dbReference type="SAM" id="SignalP"/>
    </source>
</evidence>
<dbReference type="Gene3D" id="2.130.10.130">
    <property type="entry name" value="Integrin alpha, N-terminal"/>
    <property type="match status" value="4"/>
</dbReference>
<accession>A0A8T4IN47</accession>
<organism evidence="6 7">
    <name type="scientific">Streptomyces daliensis</name>
    <dbReference type="NCBI Taxonomy" id="299421"/>
    <lineage>
        <taxon>Bacteria</taxon>
        <taxon>Bacillati</taxon>
        <taxon>Actinomycetota</taxon>
        <taxon>Actinomycetes</taxon>
        <taxon>Kitasatosporales</taxon>
        <taxon>Streptomycetaceae</taxon>
        <taxon>Streptomyces</taxon>
    </lineage>
</organism>
<dbReference type="PANTHER" id="PTHR23221:SF7">
    <property type="entry name" value="PHOSPHATIDYLINOSITOL-GLYCAN-SPECIFIC PHOSPHOLIPASE D"/>
    <property type="match status" value="1"/>
</dbReference>
<keyword evidence="1 5" id="KW-0732">Signal</keyword>